<protein>
    <recommendedName>
        <fullName evidence="3">TMV resistance protein N-like</fullName>
    </recommendedName>
</protein>
<dbReference type="EMBL" id="JAYMYR010000001">
    <property type="protein sequence ID" value="KAK7382720.1"/>
    <property type="molecule type" value="Genomic_DNA"/>
</dbReference>
<name>A0AAN9RT29_PHACN</name>
<evidence type="ECO:0000313" key="1">
    <source>
        <dbReference type="EMBL" id="KAK7382720.1"/>
    </source>
</evidence>
<organism evidence="1 2">
    <name type="scientific">Phaseolus coccineus</name>
    <name type="common">Scarlet runner bean</name>
    <name type="synonym">Phaseolus multiflorus</name>
    <dbReference type="NCBI Taxonomy" id="3886"/>
    <lineage>
        <taxon>Eukaryota</taxon>
        <taxon>Viridiplantae</taxon>
        <taxon>Streptophyta</taxon>
        <taxon>Embryophyta</taxon>
        <taxon>Tracheophyta</taxon>
        <taxon>Spermatophyta</taxon>
        <taxon>Magnoliopsida</taxon>
        <taxon>eudicotyledons</taxon>
        <taxon>Gunneridae</taxon>
        <taxon>Pentapetalae</taxon>
        <taxon>rosids</taxon>
        <taxon>fabids</taxon>
        <taxon>Fabales</taxon>
        <taxon>Fabaceae</taxon>
        <taxon>Papilionoideae</taxon>
        <taxon>50 kb inversion clade</taxon>
        <taxon>NPAAA clade</taxon>
        <taxon>indigoferoid/millettioid clade</taxon>
        <taxon>Phaseoleae</taxon>
        <taxon>Phaseolus</taxon>
    </lineage>
</organism>
<accession>A0AAN9RT29</accession>
<sequence length="177" mass="20532">MGSYREEDFNTLNKSISKGLGTGESYVFLPRDNHPFWLACTGEGHSVHFTVPQDWDMMGMVLCVVYLSTPETVATECLITVLMVNYTKCTIQIYKRDTVVSFNEADWQSIVSHLGAGDKVEIFLSFRNELVMKWAAVYLMNYEFTDMEIKAVSKLPVEIYDWKRNLKDQESSRKRKW</sequence>
<dbReference type="Proteomes" id="UP001374584">
    <property type="component" value="Unassembled WGS sequence"/>
</dbReference>
<proteinExistence type="predicted"/>
<gene>
    <name evidence="1" type="ORF">VNO80_01736</name>
</gene>
<keyword evidence="2" id="KW-1185">Reference proteome</keyword>
<evidence type="ECO:0000313" key="2">
    <source>
        <dbReference type="Proteomes" id="UP001374584"/>
    </source>
</evidence>
<comment type="caution">
    <text evidence="1">The sequence shown here is derived from an EMBL/GenBank/DDBJ whole genome shotgun (WGS) entry which is preliminary data.</text>
</comment>
<evidence type="ECO:0008006" key="3">
    <source>
        <dbReference type="Google" id="ProtNLM"/>
    </source>
</evidence>
<dbReference type="AlphaFoldDB" id="A0AAN9RT29"/>
<reference evidence="1 2" key="1">
    <citation type="submission" date="2024-01" db="EMBL/GenBank/DDBJ databases">
        <title>The genomes of 5 underutilized Papilionoideae crops provide insights into root nodulation and disease resistanc.</title>
        <authorList>
            <person name="Jiang F."/>
        </authorList>
    </citation>
    <scope>NUCLEOTIDE SEQUENCE [LARGE SCALE GENOMIC DNA]</scope>
    <source>
        <strain evidence="1">JINMINGXINNONG_FW02</strain>
        <tissue evidence="1">Leaves</tissue>
    </source>
</reference>